<evidence type="ECO:0000259" key="7">
    <source>
        <dbReference type="PROSITE" id="PS00623"/>
    </source>
</evidence>
<dbReference type="Pfam" id="PF05199">
    <property type="entry name" value="GMC_oxred_C"/>
    <property type="match status" value="1"/>
</dbReference>
<comment type="caution">
    <text evidence="9">The sequence shown here is derived from an EMBL/GenBank/DDBJ whole genome shotgun (WGS) entry which is preliminary data.</text>
</comment>
<feature type="domain" description="Glucose-methanol-choline oxidoreductase N-terminal" evidence="7">
    <location>
        <begin position="79"/>
        <end position="102"/>
    </location>
</feature>
<dbReference type="SUPFAM" id="SSF51905">
    <property type="entry name" value="FAD/NAD(P)-binding domain"/>
    <property type="match status" value="1"/>
</dbReference>
<evidence type="ECO:0000313" key="10">
    <source>
        <dbReference type="Proteomes" id="UP000248014"/>
    </source>
</evidence>
<dbReference type="InterPro" id="IPR036188">
    <property type="entry name" value="FAD/NAD-bd_sf"/>
</dbReference>
<dbReference type="OrthoDB" id="9785276at2"/>
<dbReference type="PROSITE" id="PS00623">
    <property type="entry name" value="GMC_OXRED_1"/>
    <property type="match status" value="1"/>
</dbReference>
<dbReference type="InterPro" id="IPR012132">
    <property type="entry name" value="GMC_OxRdtase"/>
</dbReference>
<comment type="cofactor">
    <cofactor evidence="1 5">
        <name>FAD</name>
        <dbReference type="ChEBI" id="CHEBI:57692"/>
    </cofactor>
</comment>
<accession>A0A2V3V8R7</accession>
<feature type="binding site" evidence="5">
    <location>
        <position position="221"/>
    </location>
    <ligand>
        <name>FAD</name>
        <dbReference type="ChEBI" id="CHEBI:57692"/>
    </ligand>
</feature>
<dbReference type="InterPro" id="IPR007867">
    <property type="entry name" value="GMC_OxRtase_C"/>
</dbReference>
<dbReference type="InterPro" id="IPR000172">
    <property type="entry name" value="GMC_OxRdtase_N"/>
</dbReference>
<feature type="binding site" evidence="5">
    <location>
        <begin position="89"/>
        <end position="92"/>
    </location>
    <ligand>
        <name>FAD</name>
        <dbReference type="ChEBI" id="CHEBI:57692"/>
    </ligand>
</feature>
<organism evidence="9 10">
    <name type="scientific">Blastomonas natatoria</name>
    <dbReference type="NCBI Taxonomy" id="34015"/>
    <lineage>
        <taxon>Bacteria</taxon>
        <taxon>Pseudomonadati</taxon>
        <taxon>Pseudomonadota</taxon>
        <taxon>Alphaproteobacteria</taxon>
        <taxon>Sphingomonadales</taxon>
        <taxon>Sphingomonadaceae</taxon>
        <taxon>Blastomonas</taxon>
    </lineage>
</organism>
<name>A0A2V3V8R7_9SPHN</name>
<protein>
    <submittedName>
        <fullName evidence="9">Choline dehydrogenase-like flavoprotein</fullName>
    </submittedName>
</protein>
<evidence type="ECO:0000256" key="3">
    <source>
        <dbReference type="ARBA" id="ARBA00022630"/>
    </source>
</evidence>
<dbReference type="Gene3D" id="3.30.560.10">
    <property type="entry name" value="Glucose Oxidase, domain 3"/>
    <property type="match status" value="1"/>
</dbReference>
<evidence type="ECO:0000313" key="9">
    <source>
        <dbReference type="EMBL" id="PXW78163.1"/>
    </source>
</evidence>
<keyword evidence="4 5" id="KW-0274">FAD</keyword>
<dbReference type="GO" id="GO:0050660">
    <property type="term" value="F:flavin adenine dinucleotide binding"/>
    <property type="evidence" value="ECO:0007669"/>
    <property type="project" value="InterPro"/>
</dbReference>
<evidence type="ECO:0000256" key="2">
    <source>
        <dbReference type="ARBA" id="ARBA00010790"/>
    </source>
</evidence>
<dbReference type="GO" id="GO:0016614">
    <property type="term" value="F:oxidoreductase activity, acting on CH-OH group of donors"/>
    <property type="evidence" value="ECO:0007669"/>
    <property type="project" value="InterPro"/>
</dbReference>
<evidence type="ECO:0000256" key="1">
    <source>
        <dbReference type="ARBA" id="ARBA00001974"/>
    </source>
</evidence>
<evidence type="ECO:0000256" key="4">
    <source>
        <dbReference type="ARBA" id="ARBA00022827"/>
    </source>
</evidence>
<dbReference type="AlphaFoldDB" id="A0A2V3V8R7"/>
<gene>
    <name evidence="9" type="ORF">C7451_103271</name>
</gene>
<evidence type="ECO:0000256" key="6">
    <source>
        <dbReference type="RuleBase" id="RU003968"/>
    </source>
</evidence>
<feature type="domain" description="Glucose-methanol-choline oxidoreductase N-terminal" evidence="8">
    <location>
        <begin position="256"/>
        <end position="270"/>
    </location>
</feature>
<keyword evidence="10" id="KW-1185">Reference proteome</keyword>
<dbReference type="PIRSF" id="PIRSF000137">
    <property type="entry name" value="Alcohol_oxidase"/>
    <property type="match status" value="1"/>
</dbReference>
<dbReference type="Pfam" id="PF00732">
    <property type="entry name" value="GMC_oxred_N"/>
    <property type="match status" value="1"/>
</dbReference>
<dbReference type="Gene3D" id="3.50.50.60">
    <property type="entry name" value="FAD/NAD(P)-binding domain"/>
    <property type="match status" value="1"/>
</dbReference>
<dbReference type="PANTHER" id="PTHR11552:SF147">
    <property type="entry name" value="CHOLINE DEHYDROGENASE, MITOCHONDRIAL"/>
    <property type="match status" value="1"/>
</dbReference>
<comment type="similarity">
    <text evidence="2 6">Belongs to the GMC oxidoreductase family.</text>
</comment>
<proteinExistence type="inferred from homology"/>
<dbReference type="EMBL" id="QJJM01000003">
    <property type="protein sequence ID" value="PXW78163.1"/>
    <property type="molecule type" value="Genomic_DNA"/>
</dbReference>
<sequence length="540" mass="58503">MSEYDIIVIGGGSAGCAVAGRLSEDPSLSVCLIEAGGRNNGVRVKTPGFMPFLPKNTNWQFETVPQPGLNGRTGYQPRGKGLGGSSAINAMVYIRGNHWDYDNWEALGATGWSHKDVLPWFRRSEGNARYGSSHDFDAHHGGDGPLSVVDQKWANPGSHAFVEAARRLQLPLNDDFNGAKQEGFGIYQTTQKNGERWSAARAYVEPAADRANLDVRTHALVRRIIIENGRARGVEFERAGKVVQVFARAAVVLSAGAFGSPQILQLSGIGPGGMLQEHGIPVLVDRGEVGANLQDHIDYVSGFATKSTDSFGSSLAGASRMARAVIEHRRKRTGILTTCWAEAGGFWKMMPDAPAPDVQFHFVPAVLEDHGREKVKGHGFSCHACVLRPESKGTVTLNSADPAAPPRIDPNFLADERDMAVLRAGVRFMHRIFETQPMSDYDPVDRHPIDLYNDAALDELIRNRADTVYHPVGTCRMGSDEASVVDPRLRLRGVEGLYVADASVMPKIVSGNTNAPSIMIGERCAAFVAEDVKAKLLVAA</sequence>
<dbReference type="SUPFAM" id="SSF54373">
    <property type="entry name" value="FAD-linked reductases, C-terminal domain"/>
    <property type="match status" value="1"/>
</dbReference>
<reference evidence="9 10" key="1">
    <citation type="submission" date="2018-05" db="EMBL/GenBank/DDBJ databases">
        <title>Genomic Encyclopedia of Type Strains, Phase IV (KMG-IV): sequencing the most valuable type-strain genomes for metagenomic binning, comparative biology and taxonomic classification.</title>
        <authorList>
            <person name="Goeker M."/>
        </authorList>
    </citation>
    <scope>NUCLEOTIDE SEQUENCE [LARGE SCALE GENOMIC DNA]</scope>
    <source>
        <strain evidence="9 10">DSM 3183</strain>
    </source>
</reference>
<dbReference type="RefSeq" id="WP_110298019.1">
    <property type="nucleotide sequence ID" value="NZ_QJJM01000003.1"/>
</dbReference>
<dbReference type="Proteomes" id="UP000248014">
    <property type="component" value="Unassembled WGS sequence"/>
</dbReference>
<evidence type="ECO:0000256" key="5">
    <source>
        <dbReference type="PIRSR" id="PIRSR000137-2"/>
    </source>
</evidence>
<dbReference type="PROSITE" id="PS00624">
    <property type="entry name" value="GMC_OXRED_2"/>
    <property type="match status" value="1"/>
</dbReference>
<keyword evidence="3 6" id="KW-0285">Flavoprotein</keyword>
<dbReference type="PANTHER" id="PTHR11552">
    <property type="entry name" value="GLUCOSE-METHANOL-CHOLINE GMC OXIDOREDUCTASE"/>
    <property type="match status" value="1"/>
</dbReference>
<evidence type="ECO:0000259" key="8">
    <source>
        <dbReference type="PROSITE" id="PS00624"/>
    </source>
</evidence>